<feature type="region of interest" description="Disordered" evidence="1">
    <location>
        <begin position="1"/>
        <end position="36"/>
    </location>
</feature>
<reference evidence="2" key="1">
    <citation type="journal article" date="2023" name="Science">
        <title>Genome structures resolve the early diversification of teleost fishes.</title>
        <authorList>
            <person name="Parey E."/>
            <person name="Louis A."/>
            <person name="Montfort J."/>
            <person name="Bouchez O."/>
            <person name="Roques C."/>
            <person name="Iampietro C."/>
            <person name="Lluch J."/>
            <person name="Castinel A."/>
            <person name="Donnadieu C."/>
            <person name="Desvignes T."/>
            <person name="Floi Bucao C."/>
            <person name="Jouanno E."/>
            <person name="Wen M."/>
            <person name="Mejri S."/>
            <person name="Dirks R."/>
            <person name="Jansen H."/>
            <person name="Henkel C."/>
            <person name="Chen W.J."/>
            <person name="Zahm M."/>
            <person name="Cabau C."/>
            <person name="Klopp C."/>
            <person name="Thompson A.W."/>
            <person name="Robinson-Rechavi M."/>
            <person name="Braasch I."/>
            <person name="Lecointre G."/>
            <person name="Bobe J."/>
            <person name="Postlethwait J.H."/>
            <person name="Berthelot C."/>
            <person name="Roest Crollius H."/>
            <person name="Guiguen Y."/>
        </authorList>
    </citation>
    <scope>NUCLEOTIDE SEQUENCE</scope>
    <source>
        <strain evidence="2">NC1722</strain>
    </source>
</reference>
<sequence>MSVGYKDVPFAARGKTKAENGGPHGGRRGPPFPRLREEPLSEWALFGKVPGQAWNAAHLPGSVARSLSRRPTSQSRSCQRANEVRSSVAPGSPRSAEQGEPLVSIRAQRQLMSRKKEQQRKPPRLGSSGPRAALVNARGERSLKIRR</sequence>
<keyword evidence="3" id="KW-1185">Reference proteome</keyword>
<evidence type="ECO:0000313" key="2">
    <source>
        <dbReference type="EMBL" id="KAJ8394148.1"/>
    </source>
</evidence>
<proteinExistence type="predicted"/>
<feature type="region of interest" description="Disordered" evidence="1">
    <location>
        <begin position="63"/>
        <end position="147"/>
    </location>
</feature>
<gene>
    <name evidence="2" type="ORF">AAFF_G00049530</name>
</gene>
<feature type="compositionally biased region" description="Basic and acidic residues" evidence="1">
    <location>
        <begin position="138"/>
        <end position="147"/>
    </location>
</feature>
<name>A0AAD7S1E3_9TELE</name>
<dbReference type="EMBL" id="JAINUG010000129">
    <property type="protein sequence ID" value="KAJ8394148.1"/>
    <property type="molecule type" value="Genomic_DNA"/>
</dbReference>
<evidence type="ECO:0000313" key="3">
    <source>
        <dbReference type="Proteomes" id="UP001221898"/>
    </source>
</evidence>
<protein>
    <submittedName>
        <fullName evidence="2">Uncharacterized protein</fullName>
    </submittedName>
</protein>
<accession>A0AAD7S1E3</accession>
<feature type="compositionally biased region" description="Polar residues" evidence="1">
    <location>
        <begin position="69"/>
        <end position="80"/>
    </location>
</feature>
<dbReference type="Proteomes" id="UP001221898">
    <property type="component" value="Unassembled WGS sequence"/>
</dbReference>
<evidence type="ECO:0000256" key="1">
    <source>
        <dbReference type="SAM" id="MobiDB-lite"/>
    </source>
</evidence>
<comment type="caution">
    <text evidence="2">The sequence shown here is derived from an EMBL/GenBank/DDBJ whole genome shotgun (WGS) entry which is preliminary data.</text>
</comment>
<dbReference type="AlphaFoldDB" id="A0AAD7S1E3"/>
<organism evidence="2 3">
    <name type="scientific">Aldrovandia affinis</name>
    <dbReference type="NCBI Taxonomy" id="143900"/>
    <lineage>
        <taxon>Eukaryota</taxon>
        <taxon>Metazoa</taxon>
        <taxon>Chordata</taxon>
        <taxon>Craniata</taxon>
        <taxon>Vertebrata</taxon>
        <taxon>Euteleostomi</taxon>
        <taxon>Actinopterygii</taxon>
        <taxon>Neopterygii</taxon>
        <taxon>Teleostei</taxon>
        <taxon>Notacanthiformes</taxon>
        <taxon>Halosauridae</taxon>
        <taxon>Aldrovandia</taxon>
    </lineage>
</organism>